<dbReference type="Proteomes" id="UP001289615">
    <property type="component" value="Unassembled WGS sequence"/>
</dbReference>
<keyword evidence="1" id="KW-0326">Glycosidase</keyword>
<dbReference type="InterPro" id="IPR013783">
    <property type="entry name" value="Ig-like_fold"/>
</dbReference>
<dbReference type="GO" id="GO:0016798">
    <property type="term" value="F:hydrolase activity, acting on glycosyl bonds"/>
    <property type="evidence" value="ECO:0007669"/>
    <property type="project" value="UniProtKB-KW"/>
</dbReference>
<dbReference type="CDD" id="cd15482">
    <property type="entry name" value="Sialidase_non-viral"/>
    <property type="match status" value="1"/>
</dbReference>
<evidence type="ECO:0000313" key="1">
    <source>
        <dbReference type="EMBL" id="MEA0979170.1"/>
    </source>
</evidence>
<dbReference type="InterPro" id="IPR015943">
    <property type="entry name" value="WD40/YVTN_repeat-like_dom_sf"/>
</dbReference>
<dbReference type="Pfam" id="PF17957">
    <property type="entry name" value="Big_7"/>
    <property type="match status" value="1"/>
</dbReference>
<accession>A0ABU5NSX9</accession>
<evidence type="ECO:0000313" key="2">
    <source>
        <dbReference type="Proteomes" id="UP001289615"/>
    </source>
</evidence>
<dbReference type="InterPro" id="IPR036278">
    <property type="entry name" value="Sialidase_sf"/>
</dbReference>
<comment type="caution">
    <text evidence="1">The sequence shown here is derived from an EMBL/GenBank/DDBJ whole genome shotgun (WGS) entry which is preliminary data.</text>
</comment>
<dbReference type="EC" id="3.2.1.-" evidence="1"/>
<dbReference type="Gene3D" id="2.120.10.10">
    <property type="match status" value="1"/>
</dbReference>
<dbReference type="EMBL" id="JAXUIA010000022">
    <property type="protein sequence ID" value="MEA0979170.1"/>
    <property type="molecule type" value="Genomic_DNA"/>
</dbReference>
<dbReference type="RefSeq" id="WP_322612124.1">
    <property type="nucleotide sequence ID" value="NZ_JAXLNX010000031.1"/>
</dbReference>
<name>A0ABU5NSX9_9BACI</name>
<dbReference type="SUPFAM" id="SSF50939">
    <property type="entry name" value="Sialidases"/>
    <property type="match status" value="1"/>
</dbReference>
<proteinExistence type="predicted"/>
<keyword evidence="2" id="KW-1185">Reference proteome</keyword>
<keyword evidence="1" id="KW-0378">Hydrolase</keyword>
<dbReference type="Gene3D" id="2.130.10.10">
    <property type="entry name" value="YVTN repeat-like/Quinoprotein amine dehydrogenase"/>
    <property type="match status" value="1"/>
</dbReference>
<dbReference type="Gene3D" id="2.60.40.10">
    <property type="entry name" value="Immunoglobulins"/>
    <property type="match status" value="2"/>
</dbReference>
<gene>
    <name evidence="1" type="ORF">U6C28_23095</name>
</gene>
<sequence length="869" mass="95149">MAQYYYDKFTAIPKTVWVEGPWILVGDTPYFFSNASKGYSFDSTVNYFTTSSDVWGGSTMINVGDACYYKSGNTINRYTAKDSGDSAYAKLATHHTKREDQNTQQTTYSKGSLVQANVVAEDSTYPSNGRHSDGYWYIKGAAVGPLGPGVITNSAYSKVNFGDKITRLSNGWLVAAAKQDNTEIFLFKSMDGGVSWTPLCSVSQGAAGSIGTYAIASNGTKVYVAVARLITNNTVNYTVFDALTVQNTRLTDYTTKKINLITLVSVSEIQIHIDPRTQHIHVAYIATTSSPGGRMIFHAVSIDGGTTWTNTTVALNGYPNDAAYNYTHLGLTTDNKSVPTIVATSGAQLANTNNTYFLACNVVVIKKDQNYGYTHSAIATGWTFKTLYTTNSSTLTQIQVSIVRDKDGYLHVVWLGFDSTVNTLYNVWYARSKDDGATWDIINKITSQTSGQHNYPTISVDKYNKVVITFAWLNPSGYGKYQIYQMISTNRGITWGQPTVIAAAANAHYNYPSVLYDPTFTVSFGDIAPIMYEQTAGGIYFKGSVITNNVPSLTITSPTNNQTLYENDTINLSGDAYDSDKDQSVTVFYQLNGEQRKVLATNVSQTQISLSKQLTFKGGKLYDGETVLTGTLTEGVAHTLKVWAVDSENGQSATIERTFYVVPNRAPLLSVDAIVPSGVVDTDIFKISGTSSDPDANANVKVTKKVNANNPVEIYNGPGGAWEFDVSLAELVVGENTIVVEVTDNYGAKTSKTIKLKKNEIKTPILQSVARYKIEPPKGSAKGVLLFVERDEKLDLKVELSMTLTGEQEQYETLTPESTAPMPYTDRVVEDTFYYEATEPKSNIILKLTTSRSDLLLNHKIHLVSGAVE</sequence>
<reference evidence="1 2" key="1">
    <citation type="submission" date="2023-12" db="EMBL/GenBank/DDBJ databases">
        <title>Genome comparison identifies genes involved in endophytic behavior of Lysinibacillus irui and provides insights into its role as a plant-growth promoting bacterium.</title>
        <authorList>
            <person name="Hilario S."/>
            <person name="Matos I."/>
            <person name="Goncalves M.F.M."/>
            <person name="Pardo C.A."/>
            <person name="Santos M.J."/>
        </authorList>
    </citation>
    <scope>NUCLEOTIDE SEQUENCE [LARGE SCALE GENOMIC DNA]</scope>
    <source>
        <strain evidence="1 2">B3</strain>
    </source>
</reference>
<organism evidence="1 2">
    <name type="scientific">Lysinibacillus irui</name>
    <dbReference type="NCBI Taxonomy" id="2998077"/>
    <lineage>
        <taxon>Bacteria</taxon>
        <taxon>Bacillati</taxon>
        <taxon>Bacillota</taxon>
        <taxon>Bacilli</taxon>
        <taxon>Bacillales</taxon>
        <taxon>Bacillaceae</taxon>
        <taxon>Lysinibacillus</taxon>
    </lineage>
</organism>
<protein>
    <submittedName>
        <fullName evidence="1">Sialidase family protein</fullName>
        <ecNumber evidence="1">3.2.1.-</ecNumber>
    </submittedName>
</protein>